<reference evidence="1" key="2">
    <citation type="submission" date="2021-08" db="EMBL/GenBank/DDBJ databases">
        <authorList>
            <person name="Tani A."/>
            <person name="Ola A."/>
            <person name="Ogura Y."/>
            <person name="Katsura K."/>
            <person name="Hayashi T."/>
        </authorList>
    </citation>
    <scope>NUCLEOTIDE SEQUENCE</scope>
    <source>
        <strain evidence="1">DSM 14458</strain>
    </source>
</reference>
<gene>
    <name evidence="1" type="ORF">BGCPKDLD_2914</name>
</gene>
<dbReference type="Proteomes" id="UP001055093">
    <property type="component" value="Unassembled WGS sequence"/>
</dbReference>
<dbReference type="EMBL" id="BPRE01000008">
    <property type="protein sequence ID" value="GJE76322.1"/>
    <property type="molecule type" value="Genomic_DNA"/>
</dbReference>
<keyword evidence="2" id="KW-1185">Reference proteome</keyword>
<accession>A0ABQ4UZ20</accession>
<protein>
    <submittedName>
        <fullName evidence="1">Uncharacterized protein</fullName>
    </submittedName>
</protein>
<reference evidence="1" key="1">
    <citation type="journal article" date="2021" name="Front. Microbiol.">
        <title>Comprehensive Comparative Genomics and Phenotyping of Methylobacterium Species.</title>
        <authorList>
            <person name="Alessa O."/>
            <person name="Ogura Y."/>
            <person name="Fujitani Y."/>
            <person name="Takami H."/>
            <person name="Hayashi T."/>
            <person name="Sahin N."/>
            <person name="Tani A."/>
        </authorList>
    </citation>
    <scope>NUCLEOTIDE SEQUENCE</scope>
    <source>
        <strain evidence="1">DSM 14458</strain>
    </source>
</reference>
<comment type="caution">
    <text evidence="1">The sequence shown here is derived from an EMBL/GenBank/DDBJ whole genome shotgun (WGS) entry which is preliminary data.</text>
</comment>
<evidence type="ECO:0000313" key="2">
    <source>
        <dbReference type="Proteomes" id="UP001055093"/>
    </source>
</evidence>
<evidence type="ECO:0000313" key="1">
    <source>
        <dbReference type="EMBL" id="GJE76322.1"/>
    </source>
</evidence>
<name>A0ABQ4UZ20_9HYPH</name>
<organism evidence="1 2">
    <name type="scientific">Methylorubrum suomiense</name>
    <dbReference type="NCBI Taxonomy" id="144191"/>
    <lineage>
        <taxon>Bacteria</taxon>
        <taxon>Pseudomonadati</taxon>
        <taxon>Pseudomonadota</taxon>
        <taxon>Alphaproteobacteria</taxon>
        <taxon>Hyphomicrobiales</taxon>
        <taxon>Methylobacteriaceae</taxon>
        <taxon>Methylorubrum</taxon>
    </lineage>
</organism>
<proteinExistence type="predicted"/>
<sequence length="126" mass="13160">MILFPGMRGSPVLLAEWAPARLLVWCGAALITGLPAGQAVLRRPALGGGPGCRMTGLDGQRLRRVACFLQQGGQGAALPAEAFGSLLATGAQIHLQAPVLKPHPDKHGAEIGRVKLQREDAQRSGL</sequence>